<evidence type="ECO:0000256" key="1">
    <source>
        <dbReference type="SAM" id="SignalP"/>
    </source>
</evidence>
<dbReference type="PANTHER" id="PTHR35535:SF2">
    <property type="entry name" value="DUF306 DOMAIN-CONTAINING PROTEIN"/>
    <property type="match status" value="1"/>
</dbReference>
<accession>A0ABS9IQ79</accession>
<reference evidence="3 4" key="1">
    <citation type="submission" date="2022-01" db="EMBL/GenBank/DDBJ databases">
        <authorList>
            <person name="Huang Y."/>
        </authorList>
    </citation>
    <scope>NUCLEOTIDE SEQUENCE [LARGE SCALE GENOMIC DNA]</scope>
    <source>
        <strain evidence="3 4">HY366</strain>
    </source>
</reference>
<name>A0ABS9IQ79_9ACTN</name>
<evidence type="ECO:0000313" key="3">
    <source>
        <dbReference type="EMBL" id="MCF8587709.1"/>
    </source>
</evidence>
<dbReference type="InterPro" id="IPR053147">
    <property type="entry name" value="Hsp_HslJ-like"/>
</dbReference>
<dbReference type="PROSITE" id="PS51257">
    <property type="entry name" value="PROKAR_LIPOPROTEIN"/>
    <property type="match status" value="1"/>
</dbReference>
<dbReference type="PANTHER" id="PTHR35535">
    <property type="entry name" value="HEAT SHOCK PROTEIN HSLJ"/>
    <property type="match status" value="1"/>
</dbReference>
<feature type="domain" description="DUF306" evidence="2">
    <location>
        <begin position="153"/>
        <end position="266"/>
    </location>
</feature>
<dbReference type="Gene3D" id="2.40.128.270">
    <property type="match status" value="2"/>
</dbReference>
<protein>
    <submittedName>
        <fullName evidence="3">META domain-containing protein</fullName>
    </submittedName>
</protein>
<proteinExistence type="predicted"/>
<keyword evidence="1" id="KW-0732">Signal</keyword>
<sequence length="283" mass="29352">MPRRRRASPRRTARVRVVATGMVLAAALAACDSGDESNPDPTLLTGKTYVSTDTTDATIPGGGPLVLSFGAQNRISANAGCNGHGGAVEFDGDKLTAGPLMGTMMACPPPRDTVDKWVADLFGGPLTWSLKGRTLTLSRGKLEVTLDQRVDRAVAGTNWRVKSLISDKGITTSRALESLAPTITIGADGTLRGFTGCNQISGEATVSRSGGSGSGARQTVEFSEVATTRKACAGESGDIERAVLAVLTGEATASVDGDRMRLMNVADPSIGLELTVRRDTGSK</sequence>
<dbReference type="InterPro" id="IPR005184">
    <property type="entry name" value="DUF306_Meta_HslJ"/>
</dbReference>
<organism evidence="3 4">
    <name type="scientific">Gordonia liuliyuniae</name>
    <dbReference type="NCBI Taxonomy" id="2911517"/>
    <lineage>
        <taxon>Bacteria</taxon>
        <taxon>Bacillati</taxon>
        <taxon>Actinomycetota</taxon>
        <taxon>Actinomycetes</taxon>
        <taxon>Mycobacteriales</taxon>
        <taxon>Gordoniaceae</taxon>
        <taxon>Gordonia</taxon>
    </lineage>
</organism>
<dbReference type="InterPro" id="IPR038670">
    <property type="entry name" value="HslJ-like_sf"/>
</dbReference>
<feature type="signal peptide" evidence="1">
    <location>
        <begin position="1"/>
        <end position="29"/>
    </location>
</feature>
<dbReference type="EMBL" id="JAKKOR010000003">
    <property type="protein sequence ID" value="MCF8587709.1"/>
    <property type="molecule type" value="Genomic_DNA"/>
</dbReference>
<gene>
    <name evidence="3" type="ORF">L5G33_04400</name>
</gene>
<dbReference type="Pfam" id="PF03724">
    <property type="entry name" value="META"/>
    <property type="match status" value="2"/>
</dbReference>
<dbReference type="Proteomes" id="UP001200110">
    <property type="component" value="Unassembled WGS sequence"/>
</dbReference>
<dbReference type="RefSeq" id="WP_236996943.1">
    <property type="nucleotide sequence ID" value="NZ_JAKKOR010000003.1"/>
</dbReference>
<feature type="domain" description="DUF306" evidence="2">
    <location>
        <begin position="44"/>
        <end position="144"/>
    </location>
</feature>
<comment type="caution">
    <text evidence="3">The sequence shown here is derived from an EMBL/GenBank/DDBJ whole genome shotgun (WGS) entry which is preliminary data.</text>
</comment>
<keyword evidence="4" id="KW-1185">Reference proteome</keyword>
<evidence type="ECO:0000313" key="4">
    <source>
        <dbReference type="Proteomes" id="UP001200110"/>
    </source>
</evidence>
<evidence type="ECO:0000259" key="2">
    <source>
        <dbReference type="Pfam" id="PF03724"/>
    </source>
</evidence>
<feature type="chain" id="PRO_5047174470" evidence="1">
    <location>
        <begin position="30"/>
        <end position="283"/>
    </location>
</feature>